<dbReference type="InParanoid" id="F0Z8F4"/>
<evidence type="ECO:0000313" key="3">
    <source>
        <dbReference type="Proteomes" id="UP000001064"/>
    </source>
</evidence>
<reference evidence="3" key="1">
    <citation type="journal article" date="2011" name="Genome Biol.">
        <title>Comparative genomics of the social amoebae Dictyostelium discoideum and Dictyostelium purpureum.</title>
        <authorList>
            <consortium name="US DOE Joint Genome Institute (JGI-PGF)"/>
            <person name="Sucgang R."/>
            <person name="Kuo A."/>
            <person name="Tian X."/>
            <person name="Salerno W."/>
            <person name="Parikh A."/>
            <person name="Feasley C.L."/>
            <person name="Dalin E."/>
            <person name="Tu H."/>
            <person name="Huang E."/>
            <person name="Barry K."/>
            <person name="Lindquist E."/>
            <person name="Shapiro H."/>
            <person name="Bruce D."/>
            <person name="Schmutz J."/>
            <person name="Salamov A."/>
            <person name="Fey P."/>
            <person name="Gaudet P."/>
            <person name="Anjard C."/>
            <person name="Babu M.M."/>
            <person name="Basu S."/>
            <person name="Bushmanova Y."/>
            <person name="van der Wel H."/>
            <person name="Katoh-Kurasawa M."/>
            <person name="Dinh C."/>
            <person name="Coutinho P.M."/>
            <person name="Saito T."/>
            <person name="Elias M."/>
            <person name="Schaap P."/>
            <person name="Kay R.R."/>
            <person name="Henrissat B."/>
            <person name="Eichinger L."/>
            <person name="Rivero F."/>
            <person name="Putnam N.H."/>
            <person name="West C.M."/>
            <person name="Loomis W.F."/>
            <person name="Chisholm R.L."/>
            <person name="Shaulsky G."/>
            <person name="Strassmann J.E."/>
            <person name="Queller D.C."/>
            <person name="Kuspa A."/>
            <person name="Grigoriev I.V."/>
        </authorList>
    </citation>
    <scope>NUCLEOTIDE SEQUENCE [LARGE SCALE GENOMIC DNA]</scope>
    <source>
        <strain evidence="3">QSDP1</strain>
    </source>
</reference>
<dbReference type="AlphaFoldDB" id="F0Z8F4"/>
<evidence type="ECO:0000313" key="2">
    <source>
        <dbReference type="EMBL" id="EGC39713.1"/>
    </source>
</evidence>
<organism evidence="2 3">
    <name type="scientific">Dictyostelium purpureum</name>
    <name type="common">Slime mold</name>
    <dbReference type="NCBI Taxonomy" id="5786"/>
    <lineage>
        <taxon>Eukaryota</taxon>
        <taxon>Amoebozoa</taxon>
        <taxon>Evosea</taxon>
        <taxon>Eumycetozoa</taxon>
        <taxon>Dictyostelia</taxon>
        <taxon>Dictyosteliales</taxon>
        <taxon>Dictyosteliaceae</taxon>
        <taxon>Dictyostelium</taxon>
    </lineage>
</organism>
<evidence type="ECO:0000256" key="1">
    <source>
        <dbReference type="SAM" id="MobiDB-lite"/>
    </source>
</evidence>
<keyword evidence="3" id="KW-1185">Reference proteome</keyword>
<dbReference type="VEuPathDB" id="AmoebaDB:DICPUDRAFT_91157"/>
<gene>
    <name evidence="2" type="ORF">DICPUDRAFT_91157</name>
</gene>
<dbReference type="Proteomes" id="UP000001064">
    <property type="component" value="Unassembled WGS sequence"/>
</dbReference>
<feature type="non-terminal residue" evidence="2">
    <location>
        <position position="165"/>
    </location>
</feature>
<dbReference type="GeneID" id="10509643"/>
<name>F0Z8F4_DICPU</name>
<protein>
    <submittedName>
        <fullName evidence="2">Expressed protein</fullName>
    </submittedName>
</protein>
<feature type="region of interest" description="Disordered" evidence="1">
    <location>
        <begin position="1"/>
        <end position="28"/>
    </location>
</feature>
<feature type="compositionally biased region" description="Basic and acidic residues" evidence="1">
    <location>
        <begin position="1"/>
        <end position="18"/>
    </location>
</feature>
<dbReference type="KEGG" id="dpp:DICPUDRAFT_91157"/>
<dbReference type="EMBL" id="GL870952">
    <property type="protein sequence ID" value="EGC39713.1"/>
    <property type="molecule type" value="Genomic_DNA"/>
</dbReference>
<proteinExistence type="predicted"/>
<accession>F0Z8F4</accession>
<feature type="compositionally biased region" description="Low complexity" evidence="1">
    <location>
        <begin position="19"/>
        <end position="28"/>
    </location>
</feature>
<sequence length="165" mass="18772">MVLDSVDKGQHDFQDRNENSNNLNNSNNTNKIFVIKSVDIYNTNNNSPPNKSPSLIHHPHDKIIKNDYIELSKEDEEEITKILENTPNLNKEITIIKSPNVANSYENSNDNYNIGANSINEKEFLIINNLNSSNLIFNNNNISKDGANSILNESSEKSYLNFNNF</sequence>
<dbReference type="RefSeq" id="XP_003283699.1">
    <property type="nucleotide sequence ID" value="XM_003283651.1"/>
</dbReference>